<evidence type="ECO:0000256" key="3">
    <source>
        <dbReference type="ARBA" id="ARBA00022723"/>
    </source>
</evidence>
<dbReference type="HAMAP" id="MF_01405">
    <property type="entry name" value="Non_canon_purine_NTPase"/>
    <property type="match status" value="1"/>
</dbReference>
<comment type="cofactor">
    <cofactor evidence="10">
        <name>Mg(2+)</name>
        <dbReference type="ChEBI" id="CHEBI:18420"/>
    </cofactor>
    <text evidence="10">Binds 1 Mg(2+) ion per subunit.</text>
</comment>
<dbReference type="GO" id="GO:0017111">
    <property type="term" value="F:ribonucleoside triphosphate phosphatase activity"/>
    <property type="evidence" value="ECO:0007669"/>
    <property type="project" value="InterPro"/>
</dbReference>
<dbReference type="GO" id="GO:0036222">
    <property type="term" value="F:XTP diphosphatase activity"/>
    <property type="evidence" value="ECO:0007669"/>
    <property type="project" value="UniProtKB-UniRule"/>
</dbReference>
<dbReference type="RefSeq" id="WP_036531860.1">
    <property type="nucleotide sequence ID" value="NZ_JJML01000014.1"/>
</dbReference>
<evidence type="ECO:0000256" key="4">
    <source>
        <dbReference type="ARBA" id="ARBA00022741"/>
    </source>
</evidence>
<dbReference type="GO" id="GO:0046872">
    <property type="term" value="F:metal ion binding"/>
    <property type="evidence" value="ECO:0007669"/>
    <property type="project" value="UniProtKB-KW"/>
</dbReference>
<evidence type="ECO:0000256" key="10">
    <source>
        <dbReference type="HAMAP-Rule" id="MF_01405"/>
    </source>
</evidence>
<feature type="active site" description="Proton acceptor" evidence="10">
    <location>
        <position position="67"/>
    </location>
</feature>
<dbReference type="EC" id="3.6.1.66" evidence="10"/>
<dbReference type="GO" id="GO:0000166">
    <property type="term" value="F:nucleotide binding"/>
    <property type="evidence" value="ECO:0007669"/>
    <property type="project" value="UniProtKB-KW"/>
</dbReference>
<comment type="caution">
    <text evidence="12">The sequence shown here is derived from an EMBL/GenBank/DDBJ whole genome shotgun (WGS) entry which is preliminary data.</text>
</comment>
<feature type="binding site" evidence="10">
    <location>
        <position position="38"/>
    </location>
    <ligand>
        <name>Mg(2+)</name>
        <dbReference type="ChEBI" id="CHEBI:18420"/>
    </ligand>
</feature>
<dbReference type="Gene3D" id="3.90.950.10">
    <property type="match status" value="1"/>
</dbReference>
<sequence>MPKLVVATRNPGKLRELQALLANLDWQLMVQPESLEIEETGETFLANACLKASQVAQATGEWAIADDSGLEVLALGGAPGVYSARYAPTDPERIQRLLRELAPHGNRQARFVCVVAVARPDGAIALQSQGSCTGEILTAPQGKGGFGYDPVFYVPEQGLTFAAMPAELKQRISHRGRALQALLPQLCQL</sequence>
<proteinExistence type="inferred from homology"/>
<evidence type="ECO:0000256" key="8">
    <source>
        <dbReference type="ARBA" id="ARBA00051875"/>
    </source>
</evidence>
<dbReference type="InterPro" id="IPR029001">
    <property type="entry name" value="ITPase-like_fam"/>
</dbReference>
<comment type="similarity">
    <text evidence="1 10 11">Belongs to the HAM1 NTPase family.</text>
</comment>
<name>A0A098TLR6_9CYAN</name>
<dbReference type="GO" id="GO:0005829">
    <property type="term" value="C:cytosol"/>
    <property type="evidence" value="ECO:0007669"/>
    <property type="project" value="TreeGrafter"/>
</dbReference>
<keyword evidence="6 10" id="KW-0460">Magnesium</keyword>
<dbReference type="Pfam" id="PF01725">
    <property type="entry name" value="Ham1p_like"/>
    <property type="match status" value="1"/>
</dbReference>
<dbReference type="PANTHER" id="PTHR11067:SF9">
    <property type="entry name" value="INOSINE TRIPHOSPHATE PYROPHOSPHATASE"/>
    <property type="match status" value="1"/>
</dbReference>
<evidence type="ECO:0000256" key="2">
    <source>
        <dbReference type="ARBA" id="ARBA00011738"/>
    </source>
</evidence>
<evidence type="ECO:0000256" key="5">
    <source>
        <dbReference type="ARBA" id="ARBA00022801"/>
    </source>
</evidence>
<evidence type="ECO:0000256" key="7">
    <source>
        <dbReference type="ARBA" id="ARBA00023080"/>
    </source>
</evidence>
<dbReference type="InterPro" id="IPR020922">
    <property type="entry name" value="dITP/XTP_pyrophosphatase"/>
</dbReference>
<protein>
    <recommendedName>
        <fullName evidence="10">dITP/XTP pyrophosphatase</fullName>
        <ecNumber evidence="10">3.6.1.66</ecNumber>
    </recommendedName>
    <alternativeName>
        <fullName evidence="10">Non-canonical purine NTP pyrophosphatase</fullName>
    </alternativeName>
    <alternativeName>
        <fullName evidence="10">Non-standard purine NTP pyrophosphatase</fullName>
    </alternativeName>
    <alternativeName>
        <fullName evidence="10">Nucleoside-triphosphate diphosphatase</fullName>
    </alternativeName>
    <alternativeName>
        <fullName evidence="10">Nucleoside-triphosphate pyrophosphatase</fullName>
        <shortName evidence="10">NTPase</shortName>
    </alternativeName>
</protein>
<dbReference type="GO" id="GO:0009117">
    <property type="term" value="P:nucleotide metabolic process"/>
    <property type="evidence" value="ECO:0007669"/>
    <property type="project" value="UniProtKB-KW"/>
</dbReference>
<keyword evidence="3 10" id="KW-0479">Metal-binding</keyword>
<comment type="subunit">
    <text evidence="2 10">Homodimer.</text>
</comment>
<comment type="function">
    <text evidence="10">Pyrophosphatase that catalyzes the hydrolysis of nucleoside triphosphates to their monophosphate derivatives, with a high preference for the non-canonical purine nucleotides XTP (xanthosine triphosphate), dITP (deoxyinosine triphosphate) and ITP. Seems to function as a house-cleaning enzyme that removes non-canonical purine nucleotides from the nucleotide pool, thus preventing their incorporation into DNA/RNA and avoiding chromosomal lesions.</text>
</comment>
<dbReference type="GO" id="GO:0009146">
    <property type="term" value="P:purine nucleoside triphosphate catabolic process"/>
    <property type="evidence" value="ECO:0007669"/>
    <property type="project" value="UniProtKB-UniRule"/>
</dbReference>
<organism evidence="12 13">
    <name type="scientific">Neosynechococcus sphagnicola sy1</name>
    <dbReference type="NCBI Taxonomy" id="1497020"/>
    <lineage>
        <taxon>Bacteria</taxon>
        <taxon>Bacillati</taxon>
        <taxon>Cyanobacteriota</taxon>
        <taxon>Cyanophyceae</taxon>
        <taxon>Neosynechococcales</taxon>
        <taxon>Neosynechococcaceae</taxon>
        <taxon>Neosynechococcus</taxon>
    </lineage>
</organism>
<evidence type="ECO:0000256" key="11">
    <source>
        <dbReference type="RuleBase" id="RU003781"/>
    </source>
</evidence>
<dbReference type="FunFam" id="3.90.950.10:FF:000001">
    <property type="entry name" value="dITP/XTP pyrophosphatase"/>
    <property type="match status" value="1"/>
</dbReference>
<dbReference type="STRING" id="1497020.DO97_01420"/>
<evidence type="ECO:0000256" key="1">
    <source>
        <dbReference type="ARBA" id="ARBA00008023"/>
    </source>
</evidence>
<dbReference type="PANTHER" id="PTHR11067">
    <property type="entry name" value="INOSINE TRIPHOSPHATE PYROPHOSPHATASE/HAM1 PROTEIN"/>
    <property type="match status" value="1"/>
</dbReference>
<feature type="binding site" evidence="10">
    <location>
        <begin position="8"/>
        <end position="13"/>
    </location>
    <ligand>
        <name>substrate</name>
    </ligand>
</feature>
<dbReference type="GO" id="GO:0036220">
    <property type="term" value="F:ITP diphosphatase activity"/>
    <property type="evidence" value="ECO:0007669"/>
    <property type="project" value="UniProtKB-UniRule"/>
</dbReference>
<keyword evidence="7 10" id="KW-0546">Nucleotide metabolism</keyword>
<reference evidence="12 13" key="1">
    <citation type="journal article" date="2014" name="Mol. Ecol.">
        <title>Evolution of Synechococcus.</title>
        <authorList>
            <person name="Dvorak P."/>
            <person name="Casamatta D."/>
            <person name="Hasler P."/>
            <person name="Poulickova A."/>
            <person name="Ondrej V."/>
            <person name="Sanges R."/>
        </authorList>
    </citation>
    <scope>NUCLEOTIDE SEQUENCE [LARGE SCALE GENOMIC DNA]</scope>
    <source>
        <strain evidence="12 13">CAUP A 1101</strain>
    </source>
</reference>
<dbReference type="SUPFAM" id="SSF52972">
    <property type="entry name" value="ITPase-like"/>
    <property type="match status" value="1"/>
</dbReference>
<feature type="binding site" evidence="10">
    <location>
        <begin position="174"/>
        <end position="175"/>
    </location>
    <ligand>
        <name>substrate</name>
    </ligand>
</feature>
<dbReference type="EMBL" id="JJML01000014">
    <property type="protein sequence ID" value="KGF73201.1"/>
    <property type="molecule type" value="Genomic_DNA"/>
</dbReference>
<dbReference type="InterPro" id="IPR002637">
    <property type="entry name" value="RdgB/HAM1"/>
</dbReference>
<accession>A0A098TLR6</accession>
<evidence type="ECO:0000256" key="9">
    <source>
        <dbReference type="ARBA" id="ARBA00052017"/>
    </source>
</evidence>
<dbReference type="NCBIfam" id="TIGR00042">
    <property type="entry name" value="RdgB/HAM1 family non-canonical purine NTP pyrophosphatase"/>
    <property type="match status" value="1"/>
</dbReference>
<feature type="binding site" evidence="10">
    <location>
        <position position="169"/>
    </location>
    <ligand>
        <name>substrate</name>
    </ligand>
</feature>
<dbReference type="CDD" id="cd00515">
    <property type="entry name" value="HAM1"/>
    <property type="match status" value="1"/>
</dbReference>
<comment type="catalytic activity">
    <reaction evidence="8 10">
        <text>dITP + H2O = dIMP + diphosphate + H(+)</text>
        <dbReference type="Rhea" id="RHEA:28342"/>
        <dbReference type="ChEBI" id="CHEBI:15377"/>
        <dbReference type="ChEBI" id="CHEBI:15378"/>
        <dbReference type="ChEBI" id="CHEBI:33019"/>
        <dbReference type="ChEBI" id="CHEBI:61194"/>
        <dbReference type="ChEBI" id="CHEBI:61382"/>
        <dbReference type="EC" id="3.6.1.66"/>
    </reaction>
</comment>
<evidence type="ECO:0000313" key="13">
    <source>
        <dbReference type="Proteomes" id="UP000030170"/>
    </source>
</evidence>
<feature type="binding site" evidence="10">
    <location>
        <position position="68"/>
    </location>
    <ligand>
        <name>substrate</name>
    </ligand>
</feature>
<keyword evidence="13" id="KW-1185">Reference proteome</keyword>
<evidence type="ECO:0000313" key="12">
    <source>
        <dbReference type="EMBL" id="KGF73201.1"/>
    </source>
</evidence>
<comment type="catalytic activity">
    <reaction evidence="10">
        <text>ITP + H2O = IMP + diphosphate + H(+)</text>
        <dbReference type="Rhea" id="RHEA:29399"/>
        <dbReference type="ChEBI" id="CHEBI:15377"/>
        <dbReference type="ChEBI" id="CHEBI:15378"/>
        <dbReference type="ChEBI" id="CHEBI:33019"/>
        <dbReference type="ChEBI" id="CHEBI:58053"/>
        <dbReference type="ChEBI" id="CHEBI:61402"/>
        <dbReference type="EC" id="3.6.1.66"/>
    </reaction>
</comment>
<keyword evidence="4 10" id="KW-0547">Nucleotide-binding</keyword>
<dbReference type="OrthoDB" id="9807456at2"/>
<comment type="catalytic activity">
    <reaction evidence="9 10">
        <text>XTP + H2O = XMP + diphosphate + H(+)</text>
        <dbReference type="Rhea" id="RHEA:28610"/>
        <dbReference type="ChEBI" id="CHEBI:15377"/>
        <dbReference type="ChEBI" id="CHEBI:15378"/>
        <dbReference type="ChEBI" id="CHEBI:33019"/>
        <dbReference type="ChEBI" id="CHEBI:57464"/>
        <dbReference type="ChEBI" id="CHEBI:61314"/>
        <dbReference type="EC" id="3.6.1.66"/>
    </reaction>
</comment>
<gene>
    <name evidence="12" type="ORF">DO97_01420</name>
</gene>
<evidence type="ECO:0000256" key="6">
    <source>
        <dbReference type="ARBA" id="ARBA00022842"/>
    </source>
</evidence>
<keyword evidence="5 10" id="KW-0378">Hydrolase</keyword>
<dbReference type="AlphaFoldDB" id="A0A098TLR6"/>
<feature type="binding site" evidence="10">
    <location>
        <begin position="146"/>
        <end position="149"/>
    </location>
    <ligand>
        <name>substrate</name>
    </ligand>
</feature>
<dbReference type="Proteomes" id="UP000030170">
    <property type="component" value="Unassembled WGS sequence"/>
</dbReference>
<feature type="binding site" evidence="10">
    <location>
        <position position="67"/>
    </location>
    <ligand>
        <name>Mg(2+)</name>
        <dbReference type="ChEBI" id="CHEBI:18420"/>
    </ligand>
</feature>
<dbReference type="GO" id="GO:0035870">
    <property type="term" value="F:dITP diphosphatase activity"/>
    <property type="evidence" value="ECO:0007669"/>
    <property type="project" value="UniProtKB-UniRule"/>
</dbReference>